<dbReference type="Proteomes" id="UP000636505">
    <property type="component" value="Unassembled WGS sequence"/>
</dbReference>
<reference evidence="1" key="1">
    <citation type="submission" date="2020-10" db="EMBL/GenBank/DDBJ databases">
        <authorList>
            <person name="Castelo-Branco R."/>
            <person name="Eusebio N."/>
            <person name="Adriana R."/>
            <person name="Vieira A."/>
            <person name="Brugerolle De Fraissinette N."/>
            <person name="Rezende De Castro R."/>
            <person name="Schneider M.P."/>
            <person name="Vasconcelos V."/>
            <person name="Leao P.N."/>
        </authorList>
    </citation>
    <scope>NUCLEOTIDE SEQUENCE</scope>
    <source>
        <strain evidence="1">LEGE 07310</strain>
    </source>
</reference>
<dbReference type="EMBL" id="JADEXG010000015">
    <property type="protein sequence ID" value="MBE9077331.1"/>
    <property type="molecule type" value="Genomic_DNA"/>
</dbReference>
<proteinExistence type="predicted"/>
<keyword evidence="2" id="KW-1185">Reference proteome</keyword>
<evidence type="ECO:0008006" key="3">
    <source>
        <dbReference type="Google" id="ProtNLM"/>
    </source>
</evidence>
<name>A0A8J7DLN2_9CYAN</name>
<dbReference type="AlphaFoldDB" id="A0A8J7DLN2"/>
<evidence type="ECO:0000313" key="2">
    <source>
        <dbReference type="Proteomes" id="UP000636505"/>
    </source>
</evidence>
<dbReference type="RefSeq" id="WP_193905988.1">
    <property type="nucleotide sequence ID" value="NZ_JADEXG010000015.1"/>
</dbReference>
<organism evidence="1 2">
    <name type="scientific">Vasconcelosia minhoensis LEGE 07310</name>
    <dbReference type="NCBI Taxonomy" id="915328"/>
    <lineage>
        <taxon>Bacteria</taxon>
        <taxon>Bacillati</taxon>
        <taxon>Cyanobacteriota</taxon>
        <taxon>Cyanophyceae</taxon>
        <taxon>Nodosilineales</taxon>
        <taxon>Cymatolegaceae</taxon>
        <taxon>Vasconcelosia</taxon>
        <taxon>Vasconcelosia minhoensis</taxon>
    </lineage>
</organism>
<protein>
    <recommendedName>
        <fullName evidence="3">PEP-CTERM sorting domain-containing protein</fullName>
    </recommendedName>
</protein>
<accession>A0A8J7DLN2</accession>
<comment type="caution">
    <text evidence="1">The sequence shown here is derived from an EMBL/GenBank/DDBJ whole genome shotgun (WGS) entry which is preliminary data.</text>
</comment>
<gene>
    <name evidence="1" type="ORF">IQ241_08485</name>
</gene>
<sequence>MKATQLLSACTILFKPHGWAPFCLITAASVFVKPTPPAYAQTFLEVDGRESIRFVPETVDILENLGLDLLPPISTATPAQGFDFGFQFIPPDSNTLRRSNLAFEVIEIEGALSTVPLGGIESFDASFEFIVNTERLDLDPILRFDNFSTFVPSNFFSPEFQIFIAQEDEQRFPEFRLFDVSVLGPITLDPSTQMLVLENVDLNISQEFSDFLQSAGAEVDTTGLKFIEARGDRELLEISTTEVPDLSNSLIGICLVGFGLLVSKLRS</sequence>
<evidence type="ECO:0000313" key="1">
    <source>
        <dbReference type="EMBL" id="MBE9077331.1"/>
    </source>
</evidence>